<feature type="transmembrane region" description="Helical" evidence="1">
    <location>
        <begin position="32"/>
        <end position="51"/>
    </location>
</feature>
<dbReference type="Proteomes" id="UP000823521">
    <property type="component" value="Unassembled WGS sequence"/>
</dbReference>
<dbReference type="EMBL" id="WVUH01000387">
    <property type="protein sequence ID" value="MBO4210005.1"/>
    <property type="molecule type" value="Genomic_DNA"/>
</dbReference>
<organism evidence="2 3">
    <name type="scientific">Micromonospora echinofusca</name>
    <dbReference type="NCBI Taxonomy" id="47858"/>
    <lineage>
        <taxon>Bacteria</taxon>
        <taxon>Bacillati</taxon>
        <taxon>Actinomycetota</taxon>
        <taxon>Actinomycetes</taxon>
        <taxon>Micromonosporales</taxon>
        <taxon>Micromonosporaceae</taxon>
        <taxon>Micromonospora</taxon>
    </lineage>
</organism>
<sequence length="206" mass="21680">MRTSTRPRTRVLLALAFATARGVTLWGVAAYAALWLLIGVVAQFSMSALGLRFAPPGSSSLDTVAVVFMLLPAAALASSTVSRATELEAVRARPILRAQSLWMLVVLGAGSIGPWATSFALPQAVDRISYVAAWCIVFASVLIVGAISTVMVASMCTMGLIAAFSTPGLVPWEYNLMYNVTASRAAALLGIVLLLVGGCLQVVRHR</sequence>
<accession>A0ABS3VZN9</accession>
<comment type="caution">
    <text evidence="2">The sequence shown here is derived from an EMBL/GenBank/DDBJ whole genome shotgun (WGS) entry which is preliminary data.</text>
</comment>
<protein>
    <submittedName>
        <fullName evidence="2">Uncharacterized protein</fullName>
    </submittedName>
</protein>
<dbReference type="RefSeq" id="WP_208817116.1">
    <property type="nucleotide sequence ID" value="NZ_WVUH01000387.1"/>
</dbReference>
<feature type="transmembrane region" description="Helical" evidence="1">
    <location>
        <begin position="185"/>
        <end position="203"/>
    </location>
</feature>
<keyword evidence="1" id="KW-0812">Transmembrane</keyword>
<evidence type="ECO:0000313" key="2">
    <source>
        <dbReference type="EMBL" id="MBO4210005.1"/>
    </source>
</evidence>
<keyword evidence="1" id="KW-1133">Transmembrane helix</keyword>
<name>A0ABS3VZN9_MICEH</name>
<keyword evidence="3" id="KW-1185">Reference proteome</keyword>
<feature type="transmembrane region" description="Helical" evidence="1">
    <location>
        <begin position="63"/>
        <end position="81"/>
    </location>
</feature>
<evidence type="ECO:0000313" key="3">
    <source>
        <dbReference type="Proteomes" id="UP000823521"/>
    </source>
</evidence>
<gene>
    <name evidence="2" type="ORF">GSF22_29020</name>
</gene>
<feature type="transmembrane region" description="Helical" evidence="1">
    <location>
        <begin position="101"/>
        <end position="121"/>
    </location>
</feature>
<keyword evidence="1" id="KW-0472">Membrane</keyword>
<proteinExistence type="predicted"/>
<feature type="transmembrane region" description="Helical" evidence="1">
    <location>
        <begin position="133"/>
        <end position="165"/>
    </location>
</feature>
<evidence type="ECO:0000256" key="1">
    <source>
        <dbReference type="SAM" id="Phobius"/>
    </source>
</evidence>
<reference evidence="2 3" key="1">
    <citation type="submission" date="2019-12" db="EMBL/GenBank/DDBJ databases">
        <title>Whole genome sequencing of endophytic Actinobacterium Micromonospora sp. MPMI6T.</title>
        <authorList>
            <person name="Evv R."/>
            <person name="Podile A.R."/>
        </authorList>
    </citation>
    <scope>NUCLEOTIDE SEQUENCE [LARGE SCALE GENOMIC DNA]</scope>
    <source>
        <strain evidence="2 3">MPMI6</strain>
    </source>
</reference>